<name>A0ABY5R907_9MOLU</name>
<dbReference type="Proteomes" id="UP001059252">
    <property type="component" value="Chromosome"/>
</dbReference>
<dbReference type="EMBL" id="CP102734">
    <property type="protein sequence ID" value="UVD81978.1"/>
    <property type="molecule type" value="Genomic_DNA"/>
</dbReference>
<evidence type="ECO:0000313" key="2">
    <source>
        <dbReference type="EMBL" id="UVD81978.1"/>
    </source>
</evidence>
<proteinExistence type="predicted"/>
<reference evidence="2" key="1">
    <citation type="submission" date="2022-08" db="EMBL/GenBank/DDBJ databases">
        <title>Complete genome of Mycoplasma iguanae type strain 2327.</title>
        <authorList>
            <person name="Spergser J."/>
        </authorList>
    </citation>
    <scope>NUCLEOTIDE SEQUENCE</scope>
    <source>
        <strain evidence="2">2327</strain>
    </source>
</reference>
<dbReference type="PANTHER" id="PTHR10513">
    <property type="entry name" value="DEOXYNUCLEOSIDE KINASE"/>
    <property type="match status" value="1"/>
</dbReference>
<sequence>MIIGISGMISSGKSSLTSDLAKHYKNSKLLVEFEEDDEIFNTFLKWLYEKKENLTIAFQTYIVESHSTKFADILEKSQARKHPQEHLFLDRFSLEHYIFAKVNLATKDAKYLKAYDLAFEQLIGKEELPDYAIFLDMSYDTFKYRFLKRGRKIEVDNWEINQDYFSELYKQYKTLFIALCQKYQLKYFVIDTNGKSEQEVLEETIKLIDTTK</sequence>
<dbReference type="InterPro" id="IPR002624">
    <property type="entry name" value="DCK/DGK"/>
</dbReference>
<dbReference type="PIRSF" id="PIRSF000705">
    <property type="entry name" value="DNK"/>
    <property type="match status" value="1"/>
</dbReference>
<dbReference type="RefSeq" id="WP_258211152.1">
    <property type="nucleotide sequence ID" value="NZ_CP102734.1"/>
</dbReference>
<gene>
    <name evidence="2" type="ORF">NV226_01575</name>
</gene>
<organism evidence="2 3">
    <name type="scientific">Mycoplasma iguanae</name>
    <dbReference type="NCBI Taxonomy" id="292461"/>
    <lineage>
        <taxon>Bacteria</taxon>
        <taxon>Bacillati</taxon>
        <taxon>Mycoplasmatota</taxon>
        <taxon>Mollicutes</taxon>
        <taxon>Mycoplasmataceae</taxon>
        <taxon>Mycoplasma</taxon>
    </lineage>
</organism>
<accession>A0ABY5R907</accession>
<dbReference type="InterPro" id="IPR050566">
    <property type="entry name" value="Deoxyribonucleoside_kinase"/>
</dbReference>
<protein>
    <submittedName>
        <fullName evidence="2">Deoxynucleoside kinase</fullName>
    </submittedName>
</protein>
<dbReference type="SUPFAM" id="SSF52540">
    <property type="entry name" value="P-loop containing nucleoside triphosphate hydrolases"/>
    <property type="match status" value="1"/>
</dbReference>
<keyword evidence="2" id="KW-0418">Kinase</keyword>
<dbReference type="Pfam" id="PF01712">
    <property type="entry name" value="dNK"/>
    <property type="match status" value="1"/>
</dbReference>
<keyword evidence="3" id="KW-1185">Reference proteome</keyword>
<dbReference type="GO" id="GO:0016301">
    <property type="term" value="F:kinase activity"/>
    <property type="evidence" value="ECO:0007669"/>
    <property type="project" value="UniProtKB-KW"/>
</dbReference>
<evidence type="ECO:0000259" key="1">
    <source>
        <dbReference type="Pfam" id="PF01712"/>
    </source>
</evidence>
<dbReference type="InterPro" id="IPR027417">
    <property type="entry name" value="P-loop_NTPase"/>
</dbReference>
<dbReference type="InterPro" id="IPR031314">
    <property type="entry name" value="DNK_dom"/>
</dbReference>
<keyword evidence="2" id="KW-0808">Transferase</keyword>
<dbReference type="PANTHER" id="PTHR10513:SF35">
    <property type="entry name" value="DEOXYADENOSINE KINASE"/>
    <property type="match status" value="1"/>
</dbReference>
<evidence type="ECO:0000313" key="3">
    <source>
        <dbReference type="Proteomes" id="UP001059252"/>
    </source>
</evidence>
<feature type="domain" description="Deoxynucleoside kinase" evidence="1">
    <location>
        <begin position="3"/>
        <end position="202"/>
    </location>
</feature>
<dbReference type="Gene3D" id="3.40.50.300">
    <property type="entry name" value="P-loop containing nucleotide triphosphate hydrolases"/>
    <property type="match status" value="1"/>
</dbReference>